<feature type="transmembrane region" description="Helical" evidence="1">
    <location>
        <begin position="148"/>
        <end position="174"/>
    </location>
</feature>
<keyword evidence="1" id="KW-1133">Transmembrane helix</keyword>
<evidence type="ECO:0000313" key="2">
    <source>
        <dbReference type="EMBL" id="AEV33918.1"/>
    </source>
</evidence>
<feature type="transmembrane region" description="Helical" evidence="1">
    <location>
        <begin position="73"/>
        <end position="92"/>
    </location>
</feature>
<keyword evidence="3" id="KW-1185">Reference proteome</keyword>
<dbReference type="HOGENOM" id="CLU_665397_0_0_10"/>
<evidence type="ECO:0000256" key="1">
    <source>
        <dbReference type="SAM" id="Phobius"/>
    </source>
</evidence>
<feature type="transmembrane region" description="Helical" evidence="1">
    <location>
        <begin position="99"/>
        <end position="116"/>
    </location>
</feature>
<protein>
    <recommendedName>
        <fullName evidence="4">Glycosyltransferase RgtA/B/C/D-like domain-containing protein</fullName>
    </recommendedName>
</protein>
<keyword evidence="1" id="KW-0472">Membrane</keyword>
<keyword evidence="1" id="KW-0812">Transmembrane</keyword>
<proteinExistence type="predicted"/>
<evidence type="ECO:0008006" key="4">
    <source>
        <dbReference type="Google" id="ProtNLM"/>
    </source>
</evidence>
<reference evidence="2 3" key="1">
    <citation type="journal article" date="2012" name="Stand. Genomic Sci.">
        <title>Genome sequence of the orange-pigmented seawater bacterium Owenweeksia hongkongensis type strain (UST20020801(T)).</title>
        <authorList>
            <person name="Riedel T."/>
            <person name="Held B."/>
            <person name="Nolan M."/>
            <person name="Lucas S."/>
            <person name="Lapidus A."/>
            <person name="Tice H."/>
            <person name="Del Rio T.G."/>
            <person name="Cheng J.F."/>
            <person name="Han C."/>
            <person name="Tapia R."/>
            <person name="Goodwin L.A."/>
            <person name="Pitluck S."/>
            <person name="Liolios K."/>
            <person name="Mavromatis K."/>
            <person name="Pagani I."/>
            <person name="Ivanova N."/>
            <person name="Mikhailova N."/>
            <person name="Pati A."/>
            <person name="Chen A."/>
            <person name="Palaniappan K."/>
            <person name="Rohde M."/>
            <person name="Tindall B.J."/>
            <person name="Detter J.C."/>
            <person name="Goker M."/>
            <person name="Woyke T."/>
            <person name="Bristow J."/>
            <person name="Eisen J.A."/>
            <person name="Markowitz V."/>
            <person name="Hugenholtz P."/>
            <person name="Klenk H.P."/>
            <person name="Kyrpides N.C."/>
        </authorList>
    </citation>
    <scope>NUCLEOTIDE SEQUENCE</scope>
    <source>
        <strain evidence="3">DSM 17368 / JCM 12287 / NRRL B-23963</strain>
    </source>
</reference>
<dbReference type="KEGG" id="oho:Oweho_2961"/>
<sequence>MIFITGYKLFGFIDVNAPVLIYNDRWYSLDPLFHSSSFWEGFTYQHGPHRMGFAYLLFSITSYLSDWNSRWDMFLQAAIYVVCALMALRLKFLIFQKMHWTDVLIPCIFITIQSAVSVTFNPYIHGLMPFFALALGLCYYIRPNILRVFAFSIIAAVGIFSGFVLFVSVCFIAIQTLVLIKTAQYQKLFIFLPLPIIAWLYLSLSQVHSMKPELTNDISYYLEYGTLLSCNFLLNGRSIFWPYILLACISVFTFLIISNVRSLWAHPMRVSAIFSLLIVPPLLFILANIISRADIGMANALTSRYIPVTMTLVFGVYLMLLKITNRYYLQGFLLVVFTSVILRFQFTPMPARTERIITLSKNIKDWEKCLLQGNTYNNCKSKTNLPLKHNGNKKSLQEKIDFLKANKLNIFKE</sequence>
<evidence type="ECO:0000313" key="3">
    <source>
        <dbReference type="Proteomes" id="UP000005631"/>
    </source>
</evidence>
<dbReference type="OrthoDB" id="449734at2"/>
<feature type="transmembrane region" description="Helical" evidence="1">
    <location>
        <begin position="302"/>
        <end position="321"/>
    </location>
</feature>
<feature type="transmembrane region" description="Helical" evidence="1">
    <location>
        <begin position="270"/>
        <end position="290"/>
    </location>
</feature>
<dbReference type="RefSeq" id="WP_014203267.1">
    <property type="nucleotide sequence ID" value="NC_016599.1"/>
</dbReference>
<dbReference type="Proteomes" id="UP000005631">
    <property type="component" value="Chromosome"/>
</dbReference>
<accession>G8R1W8</accession>
<feature type="transmembrane region" description="Helical" evidence="1">
    <location>
        <begin position="327"/>
        <end position="346"/>
    </location>
</feature>
<name>G8R1W8_OWEHD</name>
<dbReference type="AlphaFoldDB" id="G8R1W8"/>
<feature type="transmembrane region" description="Helical" evidence="1">
    <location>
        <begin position="239"/>
        <end position="258"/>
    </location>
</feature>
<dbReference type="STRING" id="926562.Oweho_2961"/>
<feature type="transmembrane region" description="Helical" evidence="1">
    <location>
        <begin position="186"/>
        <end position="204"/>
    </location>
</feature>
<organism evidence="2 3">
    <name type="scientific">Owenweeksia hongkongensis (strain DSM 17368 / CIP 108786 / JCM 12287 / NRRL B-23963 / UST20020801)</name>
    <dbReference type="NCBI Taxonomy" id="926562"/>
    <lineage>
        <taxon>Bacteria</taxon>
        <taxon>Pseudomonadati</taxon>
        <taxon>Bacteroidota</taxon>
        <taxon>Flavobacteriia</taxon>
        <taxon>Flavobacteriales</taxon>
        <taxon>Owenweeksiaceae</taxon>
        <taxon>Owenweeksia</taxon>
    </lineage>
</organism>
<gene>
    <name evidence="2" type="ordered locus">Oweho_2961</name>
</gene>
<dbReference type="EMBL" id="CP003156">
    <property type="protein sequence ID" value="AEV33918.1"/>
    <property type="molecule type" value="Genomic_DNA"/>
</dbReference>